<feature type="compositionally biased region" description="Gly residues" evidence="1">
    <location>
        <begin position="152"/>
        <end position="162"/>
    </location>
</feature>
<reference evidence="2 3" key="1">
    <citation type="submission" date="2019-06" db="EMBL/GenBank/DDBJ databases">
        <authorList>
            <person name="Palmer J.M."/>
        </authorList>
    </citation>
    <scope>NUCLEOTIDE SEQUENCE [LARGE SCALE GENOMIC DNA]</scope>
    <source>
        <strain evidence="2 3">TWF703</strain>
    </source>
</reference>
<dbReference type="EMBL" id="WIQZ01000083">
    <property type="protein sequence ID" value="KAF3126542.1"/>
    <property type="molecule type" value="Genomic_DNA"/>
</dbReference>
<feature type="region of interest" description="Disordered" evidence="1">
    <location>
        <begin position="133"/>
        <end position="162"/>
    </location>
</feature>
<evidence type="ECO:0000256" key="1">
    <source>
        <dbReference type="SAM" id="MobiDB-lite"/>
    </source>
</evidence>
<accession>A0A7C8NJZ1</accession>
<sequence>MDPTRSQGYPDQINRVNFNLDTPNGQDLPNRPASQASDNHLEHAGFVEGQASPTINATRTPSPLDVDAVYSALPPGLADQLVMYHQYMNRIIEIAELAYNTIERLEGEYRRLASVNNDIAHFMAALQALGEGSVNDSGDNGNGHGGSEEGGDGSGEGGGAVV</sequence>
<name>A0A7C8NJZ1_ORBOL</name>
<dbReference type="Proteomes" id="UP000480548">
    <property type="component" value="Unassembled WGS sequence"/>
</dbReference>
<dbReference type="AlphaFoldDB" id="A0A7C8NJZ1"/>
<evidence type="ECO:0000313" key="3">
    <source>
        <dbReference type="Proteomes" id="UP000480548"/>
    </source>
</evidence>
<proteinExistence type="predicted"/>
<feature type="region of interest" description="Disordered" evidence="1">
    <location>
        <begin position="1"/>
        <end position="37"/>
    </location>
</feature>
<evidence type="ECO:0000313" key="2">
    <source>
        <dbReference type="EMBL" id="KAF3126542.1"/>
    </source>
</evidence>
<protein>
    <submittedName>
        <fullName evidence="2">Uncharacterized protein</fullName>
    </submittedName>
</protein>
<organism evidence="2 3">
    <name type="scientific">Orbilia oligospora</name>
    <name type="common">Nematode-trapping fungus</name>
    <name type="synonym">Arthrobotrys oligospora</name>
    <dbReference type="NCBI Taxonomy" id="2813651"/>
    <lineage>
        <taxon>Eukaryota</taxon>
        <taxon>Fungi</taxon>
        <taxon>Dikarya</taxon>
        <taxon>Ascomycota</taxon>
        <taxon>Pezizomycotina</taxon>
        <taxon>Orbiliomycetes</taxon>
        <taxon>Orbiliales</taxon>
        <taxon>Orbiliaceae</taxon>
        <taxon>Orbilia</taxon>
    </lineage>
</organism>
<gene>
    <name evidence="2" type="ORF">TWF703_010413</name>
</gene>
<comment type="caution">
    <text evidence="2">The sequence shown here is derived from an EMBL/GenBank/DDBJ whole genome shotgun (WGS) entry which is preliminary data.</text>
</comment>